<dbReference type="AlphaFoldDB" id="A0A2M6XUW9"/>
<feature type="domain" description="Glycosyltransferase subfamily 4-like N-terminal" evidence="2">
    <location>
        <begin position="13"/>
        <end position="184"/>
    </location>
</feature>
<dbReference type="GO" id="GO:0016757">
    <property type="term" value="F:glycosyltransferase activity"/>
    <property type="evidence" value="ECO:0007669"/>
    <property type="project" value="InterPro"/>
</dbReference>
<reference evidence="4" key="1">
    <citation type="submission" date="2017-09" db="EMBL/GenBank/DDBJ databases">
        <title>Depth-based differentiation of microbial function through sediment-hosted aquifers and enrichment of novel symbionts in the deep terrestrial subsurface.</title>
        <authorList>
            <person name="Probst A.J."/>
            <person name="Ladd B."/>
            <person name="Jarett J.K."/>
            <person name="Geller-Mcgrath D.E."/>
            <person name="Sieber C.M.K."/>
            <person name="Emerson J.B."/>
            <person name="Anantharaman K."/>
            <person name="Thomas B.C."/>
            <person name="Malmstrom R."/>
            <person name="Stieglmeier M."/>
            <person name="Klingl A."/>
            <person name="Woyke T."/>
            <person name="Ryan C.M."/>
            <person name="Banfield J.F."/>
        </authorList>
    </citation>
    <scope>NUCLEOTIDE SEQUENCE [LARGE SCALE GENOMIC DNA]</scope>
</reference>
<feature type="domain" description="Glycosyl transferase family 1" evidence="1">
    <location>
        <begin position="205"/>
        <end position="361"/>
    </location>
</feature>
<proteinExistence type="predicted"/>
<protein>
    <recommendedName>
        <fullName evidence="5">Glycosyltransferase family 1 protein</fullName>
    </recommendedName>
</protein>
<dbReference type="InterPro" id="IPR001296">
    <property type="entry name" value="Glyco_trans_1"/>
</dbReference>
<comment type="caution">
    <text evidence="3">The sequence shown here is derived from an EMBL/GenBank/DDBJ whole genome shotgun (WGS) entry which is preliminary data.</text>
</comment>
<dbReference type="PANTHER" id="PTHR12526">
    <property type="entry name" value="GLYCOSYLTRANSFERASE"/>
    <property type="match status" value="1"/>
</dbReference>
<evidence type="ECO:0000313" key="4">
    <source>
        <dbReference type="Proteomes" id="UP000229784"/>
    </source>
</evidence>
<dbReference type="SUPFAM" id="SSF53756">
    <property type="entry name" value="UDP-Glycosyltransferase/glycogen phosphorylase"/>
    <property type="match status" value="1"/>
</dbReference>
<organism evidence="3 4">
    <name type="scientific">bacterium (Candidatus Gribaldobacteria) CG08_land_8_20_14_0_20_39_15</name>
    <dbReference type="NCBI Taxonomy" id="2014273"/>
    <lineage>
        <taxon>Bacteria</taxon>
        <taxon>Candidatus Gribaldobacteria</taxon>
    </lineage>
</organism>
<dbReference type="Pfam" id="PF00534">
    <property type="entry name" value="Glycos_transf_1"/>
    <property type="match status" value="1"/>
</dbReference>
<sequence>MKKILYLITSSEYGGAQKYVFDLAVNLPQTAYKAIVAAGQGDDKLFNQLADFPFIKTVKLFNLKRLPDPLTAQQCLKEIIKLLNQEKPDILHLNSTMAGCLGCLAAKIYKNKTKTNLKVIYTVHGWVFLEPGFLRPKIYFLAEKFFAKWKDLFIVLSERDLQVGLRRKISPQNKFIKIYNGLNEEILHFLPPEKAKKILPDNFRKNNWPSIGIIANFYPSKGLPYLIEASRRLVKSRPNICFIIIGDGPERKNLEKQIDQADLKGNIFLAGKIPSAHQYLPAFDIFVLPSVKEGLPWVILEAMAAGVPIIATNVGGIPEMLKNEKSGLLVEPKNPAALAQTIENLLNNPVQQKNLACEAKQRVKKFSLKSMLEKTYETYFASP</sequence>
<name>A0A2M6XUW9_9BACT</name>
<evidence type="ECO:0000259" key="1">
    <source>
        <dbReference type="Pfam" id="PF00534"/>
    </source>
</evidence>
<dbReference type="EMBL" id="PEXQ01000022">
    <property type="protein sequence ID" value="PIU16077.1"/>
    <property type="molecule type" value="Genomic_DNA"/>
</dbReference>
<evidence type="ECO:0000313" key="3">
    <source>
        <dbReference type="EMBL" id="PIU16077.1"/>
    </source>
</evidence>
<dbReference type="InterPro" id="IPR028098">
    <property type="entry name" value="Glyco_trans_4-like_N"/>
</dbReference>
<accession>A0A2M6XUW9</accession>
<dbReference type="Pfam" id="PF13439">
    <property type="entry name" value="Glyco_transf_4"/>
    <property type="match status" value="1"/>
</dbReference>
<dbReference type="Proteomes" id="UP000229784">
    <property type="component" value="Unassembled WGS sequence"/>
</dbReference>
<gene>
    <name evidence="3" type="ORF">COT20_00925</name>
</gene>
<evidence type="ECO:0008006" key="5">
    <source>
        <dbReference type="Google" id="ProtNLM"/>
    </source>
</evidence>
<evidence type="ECO:0000259" key="2">
    <source>
        <dbReference type="Pfam" id="PF13439"/>
    </source>
</evidence>
<dbReference type="PANTHER" id="PTHR12526:SF630">
    <property type="entry name" value="GLYCOSYLTRANSFERASE"/>
    <property type="match status" value="1"/>
</dbReference>
<dbReference type="CDD" id="cd03808">
    <property type="entry name" value="GT4_CapM-like"/>
    <property type="match status" value="1"/>
</dbReference>
<dbReference type="Gene3D" id="3.40.50.2000">
    <property type="entry name" value="Glycogen Phosphorylase B"/>
    <property type="match status" value="2"/>
</dbReference>